<dbReference type="InterPro" id="IPR036909">
    <property type="entry name" value="Cyt_c-like_dom_sf"/>
</dbReference>
<dbReference type="InterPro" id="IPR024167">
    <property type="entry name" value="Cytochrome_c4-like"/>
</dbReference>
<reference evidence="11 12" key="1">
    <citation type="submission" date="2021-02" db="EMBL/GenBank/DDBJ databases">
        <title>PHA producing bacteria isolated from coastal sediment in Guangdong, Shenzhen.</title>
        <authorList>
            <person name="Zheng W."/>
            <person name="Yu S."/>
            <person name="Huang Y."/>
        </authorList>
    </citation>
    <scope>NUCLEOTIDE SEQUENCE [LARGE SCALE GENOMIC DNA]</scope>
    <source>
        <strain evidence="11 12">TN21-5</strain>
    </source>
</reference>
<dbReference type="PANTHER" id="PTHR33751:SF9">
    <property type="entry name" value="CYTOCHROME C4"/>
    <property type="match status" value="1"/>
</dbReference>
<keyword evidence="4 8" id="KW-0479">Metal-binding</keyword>
<evidence type="ECO:0000259" key="10">
    <source>
        <dbReference type="PROSITE" id="PS51007"/>
    </source>
</evidence>
<organism evidence="11 12">
    <name type="scientific">Marinobacter daepoensis</name>
    <dbReference type="NCBI Taxonomy" id="262077"/>
    <lineage>
        <taxon>Bacteria</taxon>
        <taxon>Pseudomonadati</taxon>
        <taxon>Pseudomonadota</taxon>
        <taxon>Gammaproteobacteria</taxon>
        <taxon>Pseudomonadales</taxon>
        <taxon>Marinobacteraceae</taxon>
        <taxon>Marinobacter</taxon>
    </lineage>
</organism>
<proteinExistence type="predicted"/>
<evidence type="ECO:0000256" key="2">
    <source>
        <dbReference type="ARBA" id="ARBA00022448"/>
    </source>
</evidence>
<evidence type="ECO:0000256" key="8">
    <source>
        <dbReference type="PROSITE-ProRule" id="PRU00433"/>
    </source>
</evidence>
<dbReference type="Proteomes" id="UP000664344">
    <property type="component" value="Unassembled WGS sequence"/>
</dbReference>
<evidence type="ECO:0000256" key="4">
    <source>
        <dbReference type="ARBA" id="ARBA00022723"/>
    </source>
</evidence>
<dbReference type="Pfam" id="PF00034">
    <property type="entry name" value="Cytochrom_C"/>
    <property type="match status" value="1"/>
</dbReference>
<feature type="chain" id="PRO_5046228002" evidence="9">
    <location>
        <begin position="22"/>
        <end position="202"/>
    </location>
</feature>
<feature type="domain" description="Cytochrome c" evidence="10">
    <location>
        <begin position="110"/>
        <end position="202"/>
    </location>
</feature>
<evidence type="ECO:0000256" key="5">
    <source>
        <dbReference type="ARBA" id="ARBA00022764"/>
    </source>
</evidence>
<keyword evidence="7 8" id="KW-0408">Iron</keyword>
<keyword evidence="12" id="KW-1185">Reference proteome</keyword>
<evidence type="ECO:0000256" key="6">
    <source>
        <dbReference type="ARBA" id="ARBA00022982"/>
    </source>
</evidence>
<dbReference type="InterPro" id="IPR050597">
    <property type="entry name" value="Cytochrome_c_Oxidase_Subunit"/>
</dbReference>
<sequence>MKRLIAGVVLGVGLTALAHGAGDPAAGEQNAVVCAGCHGQGGGKPIMAVYPKLSGLGEKYLYNQLVNIKSGDRPVPEMTGMLSAMSDQDLQNLAAYFNSQSMVVSQANPDLVERGQALYRGGNMASGVPACAGCHNPKGIGNEPAGYPALGGQTADYLVKQLKAYRAGERATGSNASIMMDVASKLTDAEIEAVASYVSGLN</sequence>
<gene>
    <name evidence="11" type="ORF">JYP53_10200</name>
</gene>
<name>A0ABS3BEK3_9GAMM</name>
<dbReference type="RefSeq" id="WP_206557522.1">
    <property type="nucleotide sequence ID" value="NZ_JAFKDB010000015.1"/>
</dbReference>
<keyword evidence="6" id="KW-0249">Electron transport</keyword>
<evidence type="ECO:0000256" key="7">
    <source>
        <dbReference type="ARBA" id="ARBA00023004"/>
    </source>
</evidence>
<keyword evidence="2" id="KW-0813">Transport</keyword>
<evidence type="ECO:0000313" key="12">
    <source>
        <dbReference type="Proteomes" id="UP000664344"/>
    </source>
</evidence>
<feature type="signal peptide" evidence="9">
    <location>
        <begin position="1"/>
        <end position="21"/>
    </location>
</feature>
<dbReference type="PROSITE" id="PS51007">
    <property type="entry name" value="CYTC"/>
    <property type="match status" value="2"/>
</dbReference>
<feature type="domain" description="Cytochrome c" evidence="10">
    <location>
        <begin position="22"/>
        <end position="101"/>
    </location>
</feature>
<keyword evidence="9" id="KW-0732">Signal</keyword>
<dbReference type="PRINTS" id="PR00605">
    <property type="entry name" value="CYTCHROMECIC"/>
</dbReference>
<dbReference type="InterPro" id="IPR008168">
    <property type="entry name" value="Cyt_C_IC"/>
</dbReference>
<dbReference type="Pfam" id="PF13442">
    <property type="entry name" value="Cytochrome_CBB3"/>
    <property type="match status" value="1"/>
</dbReference>
<dbReference type="EMBL" id="JAFKDB010000015">
    <property type="protein sequence ID" value="MBN7770268.1"/>
    <property type="molecule type" value="Genomic_DNA"/>
</dbReference>
<keyword evidence="5" id="KW-0574">Periplasm</keyword>
<evidence type="ECO:0000256" key="3">
    <source>
        <dbReference type="ARBA" id="ARBA00022617"/>
    </source>
</evidence>
<dbReference type="SUPFAM" id="SSF46626">
    <property type="entry name" value="Cytochrome c"/>
    <property type="match status" value="2"/>
</dbReference>
<evidence type="ECO:0000256" key="9">
    <source>
        <dbReference type="SAM" id="SignalP"/>
    </source>
</evidence>
<evidence type="ECO:0000256" key="1">
    <source>
        <dbReference type="ARBA" id="ARBA00004418"/>
    </source>
</evidence>
<dbReference type="InterPro" id="IPR009056">
    <property type="entry name" value="Cyt_c-like_dom"/>
</dbReference>
<dbReference type="PANTHER" id="PTHR33751">
    <property type="entry name" value="CBB3-TYPE CYTOCHROME C OXIDASE SUBUNIT FIXP"/>
    <property type="match status" value="1"/>
</dbReference>
<dbReference type="PIRSF" id="PIRSF000005">
    <property type="entry name" value="Cytochrome_c4"/>
    <property type="match status" value="1"/>
</dbReference>
<comment type="caution">
    <text evidence="11">The sequence shown here is derived from an EMBL/GenBank/DDBJ whole genome shotgun (WGS) entry which is preliminary data.</text>
</comment>
<protein>
    <submittedName>
        <fullName evidence="11">Cytochrome c4</fullName>
    </submittedName>
</protein>
<comment type="subcellular location">
    <subcellularLocation>
        <location evidence="1">Periplasm</location>
    </subcellularLocation>
</comment>
<accession>A0ABS3BEK3</accession>
<evidence type="ECO:0000313" key="11">
    <source>
        <dbReference type="EMBL" id="MBN7770268.1"/>
    </source>
</evidence>
<dbReference type="Gene3D" id="1.10.760.10">
    <property type="entry name" value="Cytochrome c-like domain"/>
    <property type="match status" value="2"/>
</dbReference>
<keyword evidence="3 8" id="KW-0349">Heme</keyword>